<dbReference type="CDD" id="cd00093">
    <property type="entry name" value="HTH_XRE"/>
    <property type="match status" value="1"/>
</dbReference>
<dbReference type="Gene3D" id="1.25.40.10">
    <property type="entry name" value="Tetratricopeptide repeat domain"/>
    <property type="match status" value="1"/>
</dbReference>
<proteinExistence type="predicted"/>
<sequence length="443" mass="48721">MTPLRQARNDKGWSKSRLAHELERLAQGRHALATRASLLRMISAWESGERDASDPYRSLLCEAYGLEAVELGLSGSVDRVRSDAGLAYQASLNRAASSLDDLTRFDDMGHTAVTRGRYIPDALSAACLDWLFGSSVTDLPNRGGAVTGHDIEEMRTMTSTFDGLDRKFGGDHCRLMAVRYLRDRVLPKIYAVKPARVERDLFSATAILCELVGWMAYDTSRHSLAQRYFVQALRFAEAAGDRAYAAYVLTSMADQALHLRRPDHALRLAQVAREASSRTGVAVAITEACVFEARAFAAQGDEAGCTAALLRAERTFHQIDGGDRPAWSGHWGEALFVSHAGTCWVDLGKTQQARRMFALIRDDTKGQARRRIYGAVQLARVALLEGDVEQSCAFATRALESAAGLASRRSHEHLVRISQQLATHGQQAAVRDFQQRADLLLAG</sequence>
<evidence type="ECO:0000313" key="3">
    <source>
        <dbReference type="Proteomes" id="UP001219605"/>
    </source>
</evidence>
<organism evidence="2 3">
    <name type="scientific">Micromonospora cathayae</name>
    <dbReference type="NCBI Taxonomy" id="3028804"/>
    <lineage>
        <taxon>Bacteria</taxon>
        <taxon>Bacillati</taxon>
        <taxon>Actinomycetota</taxon>
        <taxon>Actinomycetes</taxon>
        <taxon>Micromonosporales</taxon>
        <taxon>Micromonosporaceae</taxon>
        <taxon>Micromonospora</taxon>
    </lineage>
</organism>
<dbReference type="EMBL" id="CP118615">
    <property type="protein sequence ID" value="WDZ84573.1"/>
    <property type="molecule type" value="Genomic_DNA"/>
</dbReference>
<dbReference type="Proteomes" id="UP001219605">
    <property type="component" value="Chromosome"/>
</dbReference>
<dbReference type="PROSITE" id="PS50943">
    <property type="entry name" value="HTH_CROC1"/>
    <property type="match status" value="1"/>
</dbReference>
<accession>A0ABY7ZPZ5</accession>
<dbReference type="SUPFAM" id="SSF48452">
    <property type="entry name" value="TPR-like"/>
    <property type="match status" value="1"/>
</dbReference>
<dbReference type="InterPro" id="IPR011990">
    <property type="entry name" value="TPR-like_helical_dom_sf"/>
</dbReference>
<feature type="domain" description="HTH cro/C1-type" evidence="1">
    <location>
        <begin position="4"/>
        <end position="71"/>
    </location>
</feature>
<gene>
    <name evidence="2" type="ORF">PVK37_29765</name>
</gene>
<name>A0ABY7ZPZ5_9ACTN</name>
<protein>
    <submittedName>
        <fullName evidence="2">Helix-turn-helix transcriptional regulator</fullName>
    </submittedName>
</protein>
<evidence type="ECO:0000313" key="2">
    <source>
        <dbReference type="EMBL" id="WDZ84573.1"/>
    </source>
</evidence>
<reference evidence="2 3" key="1">
    <citation type="submission" date="2023-02" db="EMBL/GenBank/DDBJ databases">
        <authorList>
            <person name="Mo P."/>
        </authorList>
    </citation>
    <scope>NUCLEOTIDE SEQUENCE [LARGE SCALE GENOMIC DNA]</scope>
    <source>
        <strain evidence="2 3">HUAS 3</strain>
    </source>
</reference>
<dbReference type="InterPro" id="IPR001387">
    <property type="entry name" value="Cro/C1-type_HTH"/>
</dbReference>
<evidence type="ECO:0000259" key="1">
    <source>
        <dbReference type="PROSITE" id="PS50943"/>
    </source>
</evidence>
<keyword evidence="3" id="KW-1185">Reference proteome</keyword>
<dbReference type="RefSeq" id="WP_275031149.1">
    <property type="nucleotide sequence ID" value="NZ_CP118615.1"/>
</dbReference>